<feature type="repeat" description="PPR" evidence="3">
    <location>
        <begin position="372"/>
        <end position="402"/>
    </location>
</feature>
<dbReference type="Gene3D" id="1.25.40.10">
    <property type="entry name" value="Tetratricopeptide repeat domain"/>
    <property type="match status" value="6"/>
</dbReference>
<feature type="repeat" description="PPR" evidence="3">
    <location>
        <begin position="474"/>
        <end position="508"/>
    </location>
</feature>
<protein>
    <submittedName>
        <fullName evidence="6">Pentatricopeptide repeat-containing protein At4g33990</fullName>
    </submittedName>
</protein>
<dbReference type="FunFam" id="1.25.40.10:FF:000490">
    <property type="entry name" value="Pentatricopeptide repeat-containing protein chloroplastic"/>
    <property type="match status" value="1"/>
</dbReference>
<sequence length="783" mass="87040">MAVELRRLFPSCATTLRRARALHALLLLSGRLVAYPSLTATLITLYSRLGDLPSSLLSFLHHRPSSSTTTIVSFNSLISAFVSHRRPSSALSAFHRLLSHPALRPDAFTFPVVLKACGDPQHGEKIHSLALKMGFCSNVYVGASLLHMYSRFGLLGCARKVFDEMPERDLGAWNALLSGFCQNSRAADAVGLFEEMVIERVGGDKVTFASIVPIIAFLEDQLLGALMHVRAVKLGLDSYLFVSNALIDMYAKLGCLGEARRVFDEMLHKDLVSWNSLISGYEQFGNVSLALELFHLMKEGDCQPDVLTLVSLASATAQCGDDRGGRSVHCYIMRRGWEMDDIIAGNAIVDMYSKMAKIEAARNAFDRMPVKDIISWNTLITCYSQNGLASEAIEVFDYMEKFEGLKTIQGTLAGILPAYSHLGALRQGMRIHGRSIRIGLESDVFVATCLIDMYAKCGKLGDASLLFQKIPRKSSGPWNAIIAGHGVHGDGEEALEIFSLMEIEGVKPDHVTFISLLSACSHAGLVDQGQKYFQLMQTSYGIQPIMKHYACIVDLLGRAGRLNDAYEFIKTMRVKPDSGVWGALLGACRIHGNVEMGLLSSEKLFEIDPENVGYYVLLSNMYAKVGKWEGVNKVRSMVRHRNLQKTPGWSSIEVNKKVNVFFTGNQTDPHPQLEEIQREIENLLAKMKALGYVPDYSFVLQDVEEDEKEHILASHSERLAIAFGIISTSPETPIQIYKNLRVCGDCHNATKYISIITEREIIVRDSNRFHHFKEGRCSCGDYW</sequence>
<evidence type="ECO:0000256" key="3">
    <source>
        <dbReference type="PROSITE-ProRule" id="PRU00708"/>
    </source>
</evidence>
<feature type="domain" description="DYW" evidence="4">
    <location>
        <begin position="691"/>
        <end position="783"/>
    </location>
</feature>
<evidence type="ECO:0000313" key="5">
    <source>
        <dbReference type="Proteomes" id="UP000515123"/>
    </source>
</evidence>
<dbReference type="OrthoDB" id="185373at2759"/>
<feature type="repeat" description="PPR" evidence="3">
    <location>
        <begin position="270"/>
        <end position="304"/>
    </location>
</feature>
<dbReference type="GO" id="GO:0008270">
    <property type="term" value="F:zinc ion binding"/>
    <property type="evidence" value="ECO:0007669"/>
    <property type="project" value="InterPro"/>
</dbReference>
<dbReference type="NCBIfam" id="TIGR00756">
    <property type="entry name" value="PPR"/>
    <property type="match status" value="5"/>
</dbReference>
<dbReference type="PROSITE" id="PS51375">
    <property type="entry name" value="PPR"/>
    <property type="match status" value="4"/>
</dbReference>
<feature type="repeat" description="PPR" evidence="3">
    <location>
        <begin position="169"/>
        <end position="203"/>
    </location>
</feature>
<dbReference type="PANTHER" id="PTHR24015">
    <property type="entry name" value="OS07G0578800 PROTEIN-RELATED"/>
    <property type="match status" value="1"/>
</dbReference>
<dbReference type="Pfam" id="PF20431">
    <property type="entry name" value="E_motif"/>
    <property type="match status" value="1"/>
</dbReference>
<dbReference type="GeneID" id="109718029"/>
<dbReference type="Proteomes" id="UP000515123">
    <property type="component" value="Linkage group 12"/>
</dbReference>
<organism evidence="5 6">
    <name type="scientific">Ananas comosus</name>
    <name type="common">Pineapple</name>
    <name type="synonym">Ananas ananas</name>
    <dbReference type="NCBI Taxonomy" id="4615"/>
    <lineage>
        <taxon>Eukaryota</taxon>
        <taxon>Viridiplantae</taxon>
        <taxon>Streptophyta</taxon>
        <taxon>Embryophyta</taxon>
        <taxon>Tracheophyta</taxon>
        <taxon>Spermatophyta</taxon>
        <taxon>Magnoliopsida</taxon>
        <taxon>Liliopsida</taxon>
        <taxon>Poales</taxon>
        <taxon>Bromeliaceae</taxon>
        <taxon>Bromelioideae</taxon>
        <taxon>Ananas</taxon>
    </lineage>
</organism>
<keyword evidence="2" id="KW-0809">Transit peptide</keyword>
<dbReference type="PANTHER" id="PTHR24015:SF548">
    <property type="entry name" value="OS08G0340900 PROTEIN"/>
    <property type="match status" value="1"/>
</dbReference>
<reference evidence="5" key="1">
    <citation type="journal article" date="2015" name="Nat. Genet.">
        <title>The pineapple genome and the evolution of CAM photosynthesis.</title>
        <authorList>
            <person name="Ming R."/>
            <person name="VanBuren R."/>
            <person name="Wai C.M."/>
            <person name="Tang H."/>
            <person name="Schatz M.C."/>
            <person name="Bowers J.E."/>
            <person name="Lyons E."/>
            <person name="Wang M.L."/>
            <person name="Chen J."/>
            <person name="Biggers E."/>
            <person name="Zhang J."/>
            <person name="Huang L."/>
            <person name="Zhang L."/>
            <person name="Miao W."/>
            <person name="Zhang J."/>
            <person name="Ye Z."/>
            <person name="Miao C."/>
            <person name="Lin Z."/>
            <person name="Wang H."/>
            <person name="Zhou H."/>
            <person name="Yim W.C."/>
            <person name="Priest H.D."/>
            <person name="Zheng C."/>
            <person name="Woodhouse M."/>
            <person name="Edger P.P."/>
            <person name="Guyot R."/>
            <person name="Guo H.B."/>
            <person name="Guo H."/>
            <person name="Zheng G."/>
            <person name="Singh R."/>
            <person name="Sharma A."/>
            <person name="Min X."/>
            <person name="Zheng Y."/>
            <person name="Lee H."/>
            <person name="Gurtowski J."/>
            <person name="Sedlazeck F.J."/>
            <person name="Harkess A."/>
            <person name="McKain M.R."/>
            <person name="Liao Z."/>
            <person name="Fang J."/>
            <person name="Liu J."/>
            <person name="Zhang X."/>
            <person name="Zhang Q."/>
            <person name="Hu W."/>
            <person name="Qin Y."/>
            <person name="Wang K."/>
            <person name="Chen L.Y."/>
            <person name="Shirley N."/>
            <person name="Lin Y.R."/>
            <person name="Liu L.Y."/>
            <person name="Hernandez A.G."/>
            <person name="Wright C.L."/>
            <person name="Bulone V."/>
            <person name="Tuskan G.A."/>
            <person name="Heath K."/>
            <person name="Zee F."/>
            <person name="Moore P.H."/>
            <person name="Sunkar R."/>
            <person name="Leebens-Mack J.H."/>
            <person name="Mockler T."/>
            <person name="Bennetzen J.L."/>
            <person name="Freeling M."/>
            <person name="Sankoff D."/>
            <person name="Paterson A.H."/>
            <person name="Zhu X."/>
            <person name="Yang X."/>
            <person name="Smith J.A."/>
            <person name="Cushman J.C."/>
            <person name="Paull R.E."/>
            <person name="Yu Q."/>
        </authorList>
    </citation>
    <scope>NUCLEOTIDE SEQUENCE [LARGE SCALE GENOMIC DNA]</scope>
    <source>
        <strain evidence="5">cv. F153</strain>
    </source>
</reference>
<proteinExistence type="predicted"/>
<evidence type="ECO:0000259" key="4">
    <source>
        <dbReference type="Pfam" id="PF14432"/>
    </source>
</evidence>
<dbReference type="GO" id="GO:0003723">
    <property type="term" value="F:RNA binding"/>
    <property type="evidence" value="ECO:0007669"/>
    <property type="project" value="InterPro"/>
</dbReference>
<dbReference type="FunFam" id="1.25.40.10:FF:000073">
    <property type="entry name" value="Pentatricopeptide repeat-containing protein chloroplastic"/>
    <property type="match status" value="1"/>
</dbReference>
<evidence type="ECO:0000256" key="1">
    <source>
        <dbReference type="ARBA" id="ARBA00022737"/>
    </source>
</evidence>
<keyword evidence="1" id="KW-0677">Repeat</keyword>
<dbReference type="RefSeq" id="XP_020099608.1">
    <property type="nucleotide sequence ID" value="XM_020244019.1"/>
</dbReference>
<dbReference type="InterPro" id="IPR046960">
    <property type="entry name" value="PPR_At4g14850-like_plant"/>
</dbReference>
<keyword evidence="5" id="KW-1185">Reference proteome</keyword>
<dbReference type="Pfam" id="PF13041">
    <property type="entry name" value="PPR_2"/>
    <property type="match status" value="2"/>
</dbReference>
<dbReference type="Pfam" id="PF14432">
    <property type="entry name" value="DYW_deaminase"/>
    <property type="match status" value="1"/>
</dbReference>
<dbReference type="GO" id="GO:0009451">
    <property type="term" value="P:RNA modification"/>
    <property type="evidence" value="ECO:0007669"/>
    <property type="project" value="InterPro"/>
</dbReference>
<dbReference type="FunFam" id="1.25.40.10:FF:000196">
    <property type="entry name" value="Pentatricopeptide repeat-containing protein At4g14850"/>
    <property type="match status" value="1"/>
</dbReference>
<name>A0A6P5G1Q6_ANACO</name>
<dbReference type="Pfam" id="PF01535">
    <property type="entry name" value="PPR"/>
    <property type="match status" value="6"/>
</dbReference>
<dbReference type="Gramene" id="Aco000153.1.mrna1">
    <property type="protein sequence ID" value="Aco000153.1.mrna1.cds1"/>
    <property type="gene ID" value="Aco000153.1.path1"/>
</dbReference>
<dbReference type="InterPro" id="IPR032867">
    <property type="entry name" value="DYW_dom"/>
</dbReference>
<dbReference type="InterPro" id="IPR011990">
    <property type="entry name" value="TPR-like_helical_dom_sf"/>
</dbReference>
<dbReference type="InterPro" id="IPR046848">
    <property type="entry name" value="E_motif"/>
</dbReference>
<evidence type="ECO:0000313" key="6">
    <source>
        <dbReference type="RefSeq" id="XP_020099608.1"/>
    </source>
</evidence>
<gene>
    <name evidence="6" type="primary">LOC109718029</name>
</gene>
<dbReference type="FunFam" id="1.25.40.10:FF:000344">
    <property type="entry name" value="Pentatricopeptide repeat-containing protein"/>
    <property type="match status" value="1"/>
</dbReference>
<dbReference type="SUPFAM" id="SSF48452">
    <property type="entry name" value="TPR-like"/>
    <property type="match status" value="1"/>
</dbReference>
<accession>A0A6P5G1Q6</accession>
<evidence type="ECO:0000256" key="2">
    <source>
        <dbReference type="ARBA" id="ARBA00022946"/>
    </source>
</evidence>
<dbReference type="AlphaFoldDB" id="A0A6P5G1Q6"/>
<reference evidence="6" key="2">
    <citation type="submission" date="2025-08" db="UniProtKB">
        <authorList>
            <consortium name="RefSeq"/>
        </authorList>
    </citation>
    <scope>IDENTIFICATION</scope>
    <source>
        <tissue evidence="6">Leaf</tissue>
    </source>
</reference>
<dbReference type="InterPro" id="IPR002885">
    <property type="entry name" value="PPR_rpt"/>
</dbReference>